<dbReference type="FunFam" id="1.10.287.20:FF:000001">
    <property type="entry name" value="Cytochrome b-c1 complex subunit 6"/>
    <property type="match status" value="1"/>
</dbReference>
<proteinExistence type="inferred from homology"/>
<accession>A0AAD5XTP6</accession>
<dbReference type="InterPro" id="IPR036811">
    <property type="entry name" value="Ubol_cytC_Rdtase_hinge_dom_sf"/>
</dbReference>
<evidence type="ECO:0000256" key="9">
    <source>
        <dbReference type="ARBA" id="ARBA00023157"/>
    </source>
</evidence>
<dbReference type="GO" id="GO:0006122">
    <property type="term" value="P:mitochondrial electron transport, ubiquinol to cytochrome c"/>
    <property type="evidence" value="ECO:0007669"/>
    <property type="project" value="InterPro"/>
</dbReference>
<sequence length="73" mass="8269">MAEEWNPSEDPKPEIEEKCGESHHCHGFKNKLESCTTRVEGGDAGEETCTEELFDFLECVNHCAADKLWAKLK</sequence>
<dbReference type="InterPro" id="IPR023184">
    <property type="entry name" value="Ubol_cytC_Rdtase_hinge_dom"/>
</dbReference>
<dbReference type="PIRSF" id="PIRSF000019">
    <property type="entry name" value="Bc1_11K"/>
    <property type="match status" value="1"/>
</dbReference>
<evidence type="ECO:0000256" key="10">
    <source>
        <dbReference type="PIRNR" id="PIRNR000019"/>
    </source>
</evidence>
<reference evidence="13" key="1">
    <citation type="submission" date="2020-05" db="EMBL/GenBank/DDBJ databases">
        <title>Phylogenomic resolution of chytrid fungi.</title>
        <authorList>
            <person name="Stajich J.E."/>
            <person name="Amses K."/>
            <person name="Simmons R."/>
            <person name="Seto K."/>
            <person name="Myers J."/>
            <person name="Bonds A."/>
            <person name="Quandt C.A."/>
            <person name="Barry K."/>
            <person name="Liu P."/>
            <person name="Grigoriev I."/>
            <person name="Longcore J.E."/>
            <person name="James T.Y."/>
        </authorList>
    </citation>
    <scope>NUCLEOTIDE SEQUENCE</scope>
    <source>
        <strain evidence="13">JEL0379</strain>
    </source>
</reference>
<evidence type="ECO:0000256" key="4">
    <source>
        <dbReference type="ARBA" id="ARBA00022660"/>
    </source>
</evidence>
<evidence type="ECO:0000313" key="14">
    <source>
        <dbReference type="Proteomes" id="UP001212152"/>
    </source>
</evidence>
<evidence type="ECO:0000256" key="11">
    <source>
        <dbReference type="PIRSR" id="PIRSR000019-1"/>
    </source>
</evidence>
<evidence type="ECO:0000313" key="13">
    <source>
        <dbReference type="EMBL" id="KAJ3183094.1"/>
    </source>
</evidence>
<evidence type="ECO:0000256" key="5">
    <source>
        <dbReference type="ARBA" id="ARBA00022792"/>
    </source>
</evidence>
<feature type="disulfide bond" evidence="11">
    <location>
        <begin position="35"/>
        <end position="49"/>
    </location>
</feature>
<keyword evidence="9 11" id="KW-1015">Disulfide bond</keyword>
<evidence type="ECO:0000256" key="2">
    <source>
        <dbReference type="ARBA" id="ARBA00006498"/>
    </source>
</evidence>
<gene>
    <name evidence="13" type="ORF">HDU87_007516</name>
</gene>
<organism evidence="13 14">
    <name type="scientific">Geranomyces variabilis</name>
    <dbReference type="NCBI Taxonomy" id="109894"/>
    <lineage>
        <taxon>Eukaryota</taxon>
        <taxon>Fungi</taxon>
        <taxon>Fungi incertae sedis</taxon>
        <taxon>Chytridiomycota</taxon>
        <taxon>Chytridiomycota incertae sedis</taxon>
        <taxon>Chytridiomycetes</taxon>
        <taxon>Spizellomycetales</taxon>
        <taxon>Powellomycetaceae</taxon>
        <taxon>Geranomyces</taxon>
    </lineage>
</organism>
<keyword evidence="14" id="KW-1185">Reference proteome</keyword>
<evidence type="ECO:0000256" key="6">
    <source>
        <dbReference type="ARBA" id="ARBA00022982"/>
    </source>
</evidence>
<comment type="caution">
    <text evidence="13">The sequence shown here is derived from an EMBL/GenBank/DDBJ whole genome shotgun (WGS) entry which is preliminary data.</text>
</comment>
<keyword evidence="3 10" id="KW-0813">Transport</keyword>
<feature type="domain" description="Ubiquinol-cytochrome C reductase hinge" evidence="12">
    <location>
        <begin position="10"/>
        <end position="73"/>
    </location>
</feature>
<dbReference type="InterPro" id="IPR003422">
    <property type="entry name" value="Cyt_b-c1_6"/>
</dbReference>
<name>A0AAD5XTP6_9FUNG</name>
<keyword evidence="8 10" id="KW-0472">Membrane</keyword>
<dbReference type="Pfam" id="PF02320">
    <property type="entry name" value="UCR_hinge"/>
    <property type="match status" value="1"/>
</dbReference>
<evidence type="ECO:0000256" key="3">
    <source>
        <dbReference type="ARBA" id="ARBA00022448"/>
    </source>
</evidence>
<dbReference type="AlphaFoldDB" id="A0AAD5XTP6"/>
<comment type="similarity">
    <text evidence="2 10">Belongs to the UQCRH/QCR6 family.</text>
</comment>
<evidence type="ECO:0000256" key="7">
    <source>
        <dbReference type="ARBA" id="ARBA00023128"/>
    </source>
</evidence>
<dbReference type="EMBL" id="JADGJQ010000007">
    <property type="protein sequence ID" value="KAJ3183094.1"/>
    <property type="molecule type" value="Genomic_DNA"/>
</dbReference>
<dbReference type="SUPFAM" id="SSF81531">
    <property type="entry name" value="Non-heme 11 kDa protein of cytochrome bc1 complex (Ubiquinol-cytochrome c reductase)"/>
    <property type="match status" value="1"/>
</dbReference>
<protein>
    <recommendedName>
        <fullName evidence="10">Cytochrome b-c1 complex subunit 6</fullName>
    </recommendedName>
</protein>
<keyword evidence="7 10" id="KW-0496">Mitochondrion</keyword>
<dbReference type="Gene3D" id="1.10.287.20">
    <property type="entry name" value="Ubiquinol-cytochrome C reductase hinge domain"/>
    <property type="match status" value="1"/>
</dbReference>
<dbReference type="PANTHER" id="PTHR15336:SF0">
    <property type="entry name" value="CYTOCHROME B-C1 COMPLEX SUBUNIT 6, MITOCHONDRIAL"/>
    <property type="match status" value="1"/>
</dbReference>
<keyword evidence="5 10" id="KW-0999">Mitochondrion inner membrane</keyword>
<comment type="subcellular location">
    <subcellularLocation>
        <location evidence="1">Mitochondrion inner membrane</location>
        <topology evidence="1">Peripheral membrane protein</topology>
        <orientation evidence="1">Intermembrane side</orientation>
    </subcellularLocation>
</comment>
<evidence type="ECO:0000256" key="1">
    <source>
        <dbReference type="ARBA" id="ARBA00004137"/>
    </source>
</evidence>
<dbReference type="Proteomes" id="UP001212152">
    <property type="component" value="Unassembled WGS sequence"/>
</dbReference>
<evidence type="ECO:0000259" key="12">
    <source>
        <dbReference type="Pfam" id="PF02320"/>
    </source>
</evidence>
<dbReference type="GO" id="GO:0005743">
    <property type="term" value="C:mitochondrial inner membrane"/>
    <property type="evidence" value="ECO:0007669"/>
    <property type="project" value="UniProtKB-SubCell"/>
</dbReference>
<keyword evidence="4 10" id="KW-0679">Respiratory chain</keyword>
<comment type="function">
    <text evidence="10">Component of the ubiquinol-cytochrome c oxidoreductase, a multisubunit transmembrane complex that is part of the mitochondrial electron transport chain which drives oxidative phosphorylation.</text>
</comment>
<evidence type="ECO:0000256" key="8">
    <source>
        <dbReference type="ARBA" id="ARBA00023136"/>
    </source>
</evidence>
<feature type="disulfide bond" evidence="11">
    <location>
        <begin position="19"/>
        <end position="63"/>
    </location>
</feature>
<dbReference type="PANTHER" id="PTHR15336">
    <property type="entry name" value="UBIQUINOL-CYTOCHROME C REDUCTASE COMPLEX 7.8 KDA PROTEIN"/>
    <property type="match status" value="1"/>
</dbReference>
<keyword evidence="6 10" id="KW-0249">Electron transport</keyword>